<sequence length="291" mass="31459">MSVLNADLHCHSNVSDGTLTPEALAARAQANGVELWALTDHDEIGGQHRARDAALALGLPYLSGTEISVTFAGITVHIVGLGFDIDDLAMREGLRRTRGGREERAREMADSLALVGIRGAFEGALKYVGNPELISRTHFARHLVATGVCADTSEVFRRFLTEGKPGYVPHRWAKLGDAVRWIVDAGGMAVIAHPGRYNFTSTEEYALFTEFIAHGGRGVEVVTGSHTTADFVKYAEMALEFDLYASRGSDFHSPSESHTDLGALPFLSGQLKPVWEGLAHRVHRPEASAGV</sequence>
<reference evidence="2 3" key="1">
    <citation type="submission" date="2024-02" db="EMBL/GenBank/DDBJ databases">
        <title>Genome sequence of Aquincola sp. MAHUQ-54.</title>
        <authorList>
            <person name="Huq M.A."/>
        </authorList>
    </citation>
    <scope>NUCLEOTIDE SEQUENCE [LARGE SCALE GENOMIC DNA]</scope>
    <source>
        <strain evidence="2 3">MAHUQ-54</strain>
    </source>
</reference>
<evidence type="ECO:0000313" key="3">
    <source>
        <dbReference type="Proteomes" id="UP001336250"/>
    </source>
</evidence>
<dbReference type="InterPro" id="IPR003141">
    <property type="entry name" value="Pol/His_phosphatase_N"/>
</dbReference>
<proteinExistence type="predicted"/>
<protein>
    <submittedName>
        <fullName evidence="2">3',5'-nucleoside bisphosphate phosphatase</fullName>
        <ecNumber evidence="2">3.1.3.97</ecNumber>
    </submittedName>
</protein>
<keyword evidence="2" id="KW-0378">Hydrolase</keyword>
<dbReference type="SUPFAM" id="SSF89550">
    <property type="entry name" value="PHP domain-like"/>
    <property type="match status" value="1"/>
</dbReference>
<gene>
    <name evidence="2" type="ORF">V4F39_05920</name>
</gene>
<comment type="caution">
    <text evidence="2">The sequence shown here is derived from an EMBL/GenBank/DDBJ whole genome shotgun (WGS) entry which is preliminary data.</text>
</comment>
<dbReference type="InterPro" id="IPR049742">
    <property type="entry name" value="35NBP"/>
</dbReference>
<accession>A0AAW9QB77</accession>
<dbReference type="PANTHER" id="PTHR42924">
    <property type="entry name" value="EXONUCLEASE"/>
    <property type="match status" value="1"/>
</dbReference>
<dbReference type="GO" id="GO:0097657">
    <property type="term" value="F:3',5'-nucleotide bisphosphate phosphatase activity"/>
    <property type="evidence" value="ECO:0007669"/>
    <property type="project" value="UniProtKB-EC"/>
</dbReference>
<dbReference type="EMBL" id="JAZIBG010000017">
    <property type="protein sequence ID" value="MEF7613443.1"/>
    <property type="molecule type" value="Genomic_DNA"/>
</dbReference>
<dbReference type="Gene3D" id="1.10.150.650">
    <property type="match status" value="1"/>
</dbReference>
<dbReference type="RefSeq" id="WP_332288382.1">
    <property type="nucleotide sequence ID" value="NZ_JAZIBG010000017.1"/>
</dbReference>
<name>A0AAW9QB77_9BURK</name>
<dbReference type="NCBIfam" id="NF041577">
    <property type="entry name" value="nside_bi_sphtase"/>
    <property type="match status" value="1"/>
</dbReference>
<dbReference type="EC" id="3.1.3.97" evidence="2"/>
<dbReference type="InterPro" id="IPR004013">
    <property type="entry name" value="PHP_dom"/>
</dbReference>
<dbReference type="PANTHER" id="PTHR42924:SF3">
    <property type="entry name" value="POLYMERASE_HISTIDINOL PHOSPHATASE N-TERMINAL DOMAIN-CONTAINING PROTEIN"/>
    <property type="match status" value="1"/>
</dbReference>
<dbReference type="GO" id="GO:0004534">
    <property type="term" value="F:5'-3' RNA exonuclease activity"/>
    <property type="evidence" value="ECO:0007669"/>
    <property type="project" value="TreeGrafter"/>
</dbReference>
<dbReference type="Gene3D" id="3.20.20.140">
    <property type="entry name" value="Metal-dependent hydrolases"/>
    <property type="match status" value="1"/>
</dbReference>
<dbReference type="CDD" id="cd07438">
    <property type="entry name" value="PHP_HisPPase_AMP"/>
    <property type="match status" value="1"/>
</dbReference>
<evidence type="ECO:0000313" key="2">
    <source>
        <dbReference type="EMBL" id="MEF7613443.1"/>
    </source>
</evidence>
<keyword evidence="3" id="KW-1185">Reference proteome</keyword>
<dbReference type="Proteomes" id="UP001336250">
    <property type="component" value="Unassembled WGS sequence"/>
</dbReference>
<dbReference type="GO" id="GO:0035312">
    <property type="term" value="F:5'-3' DNA exonuclease activity"/>
    <property type="evidence" value="ECO:0007669"/>
    <property type="project" value="TreeGrafter"/>
</dbReference>
<dbReference type="InterPro" id="IPR052018">
    <property type="entry name" value="PHP_domain"/>
</dbReference>
<evidence type="ECO:0000259" key="1">
    <source>
        <dbReference type="SMART" id="SM00481"/>
    </source>
</evidence>
<dbReference type="AlphaFoldDB" id="A0AAW9QB77"/>
<dbReference type="InterPro" id="IPR016195">
    <property type="entry name" value="Pol/histidinol_Pase-like"/>
</dbReference>
<feature type="domain" description="Polymerase/histidinol phosphatase N-terminal" evidence="1">
    <location>
        <begin position="6"/>
        <end position="71"/>
    </location>
</feature>
<dbReference type="SMART" id="SM00481">
    <property type="entry name" value="POLIIIAc"/>
    <property type="match status" value="1"/>
</dbReference>
<organism evidence="2 3">
    <name type="scientific">Aquincola agrisoli</name>
    <dbReference type="NCBI Taxonomy" id="3119538"/>
    <lineage>
        <taxon>Bacteria</taxon>
        <taxon>Pseudomonadati</taxon>
        <taxon>Pseudomonadota</taxon>
        <taxon>Betaproteobacteria</taxon>
        <taxon>Burkholderiales</taxon>
        <taxon>Sphaerotilaceae</taxon>
        <taxon>Aquincola</taxon>
    </lineage>
</organism>
<dbReference type="Pfam" id="PF02811">
    <property type="entry name" value="PHP"/>
    <property type="match status" value="1"/>
</dbReference>